<dbReference type="AlphaFoldDB" id="A0A3E0UF07"/>
<dbReference type="InterPro" id="IPR027417">
    <property type="entry name" value="P-loop_NTPase"/>
</dbReference>
<protein>
    <recommendedName>
        <fullName evidence="2">NrS-1 polymerase-like helicase domain-containing protein</fullName>
    </recommendedName>
</protein>
<feature type="coiled-coil region" evidence="1">
    <location>
        <begin position="317"/>
        <end position="387"/>
    </location>
</feature>
<proteinExistence type="predicted"/>
<dbReference type="Pfam" id="PF19263">
    <property type="entry name" value="DUF5906"/>
    <property type="match status" value="1"/>
</dbReference>
<keyword evidence="1" id="KW-0175">Coiled coil</keyword>
<dbReference type="SUPFAM" id="SSF52540">
    <property type="entry name" value="P-loop containing nucleoside triphosphate hydrolases"/>
    <property type="match status" value="1"/>
</dbReference>
<evidence type="ECO:0000313" key="4">
    <source>
        <dbReference type="Proteomes" id="UP000256999"/>
    </source>
</evidence>
<organism evidence="3 4">
    <name type="scientific">Thalassotalea euphylliae</name>
    <dbReference type="NCBI Taxonomy" id="1655234"/>
    <lineage>
        <taxon>Bacteria</taxon>
        <taxon>Pseudomonadati</taxon>
        <taxon>Pseudomonadota</taxon>
        <taxon>Gammaproteobacteria</taxon>
        <taxon>Alteromonadales</taxon>
        <taxon>Colwelliaceae</taxon>
        <taxon>Thalassotalea</taxon>
    </lineage>
</organism>
<evidence type="ECO:0000256" key="1">
    <source>
        <dbReference type="SAM" id="Coils"/>
    </source>
</evidence>
<sequence length="825" mass="94344">MLKNLIATTFENVFDTAKQANQIELTLSELFERYFKTPDVRERKEGAAICMAEFAYSEADGENSVSRQAANVLLVYALCFDFDGDATKAQIDSMFAPYENIKHTTFSHGETVSQDDNGEPVLNERYRVIVQLKKAVAPDIIKAKTQALTKHFTGIDGCSFDISRPFYLFATHPDRVKYAYSEYSEGKLLDLDDFESIEAVAAKGQLANTNNDKTHQPLPAYLRHLIKYHLMSLGKSLKYGEYFRLCGAMINAGFSLTDWLDVSKAVKASKSPIEARKQWQYAQSLNDISPHFLTKLLREHGKNIDIAGASNLSSSKIKLIEQEIASIEQSIAFIQQQESLPDNEKVALIKEKEQHKADKVKALNEAKDDAEAKIEELILELLNQRDLYYVQDEDLFYEYKRDTGQWLHHRPSSLPRSKAFLQTKGALKRFYEILEQTGRNLQNTSFSPLELPNYTLNQFRKDHWLQPLEGDYHEVFDILLNSLGDLKEENILHIKQVIAWKYLHPYEYKLPALANFGGGGTGKTLFADLLLATIFGQHQVHSEKEDSSKDFNGLYEGKMVVLRDESSFDNVDMEKLKAVLGKPTLSVNPKFGKEKVVYNAALHIVAGNNSSGPIKLCRSKSDRRFSIIKSSRSIIEHTMLHRKMSHKDAEIWWHQHEHILSDKVEVAKWLNHILDTVVDLPMRPTALHGQDYHDLLKAQAGPEDWLIEHVFDDEQFKFISGDECFELYTLRCEQEGVKPAFNRNSFIAHIDDKLVLSHAHLHLGYGPIKVEFAPRDKRTRTGWLAGHVEKNAVKITDCQYVGKDHDNNNRKFIIERECEPELAEF</sequence>
<feature type="domain" description="NrS-1 polymerase-like helicase" evidence="2">
    <location>
        <begin position="517"/>
        <end position="624"/>
    </location>
</feature>
<gene>
    <name evidence="3" type="ORF">DXX92_04610</name>
</gene>
<name>A0A3E0UF07_9GAMM</name>
<dbReference type="EMBL" id="QUOV01000001">
    <property type="protein sequence ID" value="REL34695.1"/>
    <property type="molecule type" value="Genomic_DNA"/>
</dbReference>
<comment type="caution">
    <text evidence="3">The sequence shown here is derived from an EMBL/GenBank/DDBJ whole genome shotgun (WGS) entry which is preliminary data.</text>
</comment>
<dbReference type="Proteomes" id="UP000256999">
    <property type="component" value="Unassembled WGS sequence"/>
</dbReference>
<dbReference type="Gene3D" id="3.40.50.300">
    <property type="entry name" value="P-loop containing nucleotide triphosphate hydrolases"/>
    <property type="match status" value="1"/>
</dbReference>
<dbReference type="OrthoDB" id="7314881at2"/>
<evidence type="ECO:0000313" key="3">
    <source>
        <dbReference type="EMBL" id="REL34695.1"/>
    </source>
</evidence>
<dbReference type="InterPro" id="IPR045455">
    <property type="entry name" value="NrS-1_pol-like_helicase"/>
</dbReference>
<reference evidence="3 4" key="1">
    <citation type="submission" date="2018-08" db="EMBL/GenBank/DDBJ databases">
        <title>Thalassotalea euphylliae genome.</title>
        <authorList>
            <person name="Summers S."/>
            <person name="Rice S.A."/>
            <person name="Freckelton M.L."/>
            <person name="Nedved B.T."/>
            <person name="Hadfield M.G."/>
        </authorList>
    </citation>
    <scope>NUCLEOTIDE SEQUENCE [LARGE SCALE GENOMIC DNA]</scope>
    <source>
        <strain evidence="3 4">H2</strain>
    </source>
</reference>
<evidence type="ECO:0000259" key="2">
    <source>
        <dbReference type="Pfam" id="PF19263"/>
    </source>
</evidence>
<accession>A0A3E0UF07</accession>
<dbReference type="RefSeq" id="WP_115999371.1">
    <property type="nucleotide sequence ID" value="NZ_QUOV01000001.1"/>
</dbReference>